<dbReference type="InterPro" id="IPR020846">
    <property type="entry name" value="MFS_dom"/>
</dbReference>
<dbReference type="InterPro" id="IPR005828">
    <property type="entry name" value="MFS_sugar_transport-like"/>
</dbReference>
<dbReference type="GO" id="GO:0005351">
    <property type="term" value="F:carbohydrate:proton symporter activity"/>
    <property type="evidence" value="ECO:0007669"/>
    <property type="project" value="TreeGrafter"/>
</dbReference>
<feature type="region of interest" description="Disordered" evidence="8">
    <location>
        <begin position="479"/>
        <end position="510"/>
    </location>
</feature>
<organism evidence="11 12">
    <name type="scientific">Ophiostoma piceae (strain UAMH 11346)</name>
    <name type="common">Sap stain fungus</name>
    <dbReference type="NCBI Taxonomy" id="1262450"/>
    <lineage>
        <taxon>Eukaryota</taxon>
        <taxon>Fungi</taxon>
        <taxon>Dikarya</taxon>
        <taxon>Ascomycota</taxon>
        <taxon>Pezizomycotina</taxon>
        <taxon>Sordariomycetes</taxon>
        <taxon>Sordariomycetidae</taxon>
        <taxon>Ophiostomatales</taxon>
        <taxon>Ophiostomataceae</taxon>
        <taxon>Ophiostoma</taxon>
    </lineage>
</organism>
<feature type="transmembrane region" description="Helical" evidence="9">
    <location>
        <begin position="365"/>
        <end position="392"/>
    </location>
</feature>
<dbReference type="OrthoDB" id="6612291at2759"/>
<dbReference type="NCBIfam" id="TIGR00879">
    <property type="entry name" value="SP"/>
    <property type="match status" value="1"/>
</dbReference>
<evidence type="ECO:0000256" key="9">
    <source>
        <dbReference type="SAM" id="Phobius"/>
    </source>
</evidence>
<keyword evidence="3 7" id="KW-0813">Transport</keyword>
<keyword evidence="4 9" id="KW-0812">Transmembrane</keyword>
<keyword evidence="5 9" id="KW-1133">Transmembrane helix</keyword>
<dbReference type="EMBL" id="KE148148">
    <property type="protein sequence ID" value="EPE08562.1"/>
    <property type="molecule type" value="Genomic_DNA"/>
</dbReference>
<proteinExistence type="inferred from homology"/>
<protein>
    <submittedName>
        <fullName evidence="11">Ascus development protein</fullName>
    </submittedName>
</protein>
<comment type="subcellular location">
    <subcellularLocation>
        <location evidence="1">Membrane</location>
        <topology evidence="1">Multi-pass membrane protein</topology>
    </subcellularLocation>
</comment>
<feature type="domain" description="Major facilitator superfamily (MFS) profile" evidence="10">
    <location>
        <begin position="15"/>
        <end position="457"/>
    </location>
</feature>
<evidence type="ECO:0000256" key="3">
    <source>
        <dbReference type="ARBA" id="ARBA00022448"/>
    </source>
</evidence>
<keyword evidence="12" id="KW-1185">Reference proteome</keyword>
<dbReference type="OMA" id="VWGYNIG"/>
<feature type="transmembrane region" description="Helical" evidence="9">
    <location>
        <begin position="435"/>
        <end position="453"/>
    </location>
</feature>
<dbReference type="PROSITE" id="PS50850">
    <property type="entry name" value="MFS"/>
    <property type="match status" value="1"/>
</dbReference>
<evidence type="ECO:0000256" key="2">
    <source>
        <dbReference type="ARBA" id="ARBA00010992"/>
    </source>
</evidence>
<feature type="transmembrane region" description="Helical" evidence="9">
    <location>
        <begin position="178"/>
        <end position="202"/>
    </location>
</feature>
<evidence type="ECO:0000256" key="7">
    <source>
        <dbReference type="RuleBase" id="RU003346"/>
    </source>
</evidence>
<dbReference type="PRINTS" id="PR00171">
    <property type="entry name" value="SUGRTRNSPORT"/>
</dbReference>
<feature type="transmembrane region" description="Helical" evidence="9">
    <location>
        <begin position="404"/>
        <end position="423"/>
    </location>
</feature>
<dbReference type="HOGENOM" id="CLU_001265_30_3_1"/>
<dbReference type="InterPro" id="IPR036259">
    <property type="entry name" value="MFS_trans_sf"/>
</dbReference>
<feature type="transmembrane region" description="Helical" evidence="9">
    <location>
        <begin position="109"/>
        <end position="134"/>
    </location>
</feature>
<feature type="transmembrane region" description="Helical" evidence="9">
    <location>
        <begin position="334"/>
        <end position="353"/>
    </location>
</feature>
<evidence type="ECO:0000256" key="6">
    <source>
        <dbReference type="ARBA" id="ARBA00023136"/>
    </source>
</evidence>
<evidence type="ECO:0000259" key="10">
    <source>
        <dbReference type="PROSITE" id="PS50850"/>
    </source>
</evidence>
<dbReference type="FunFam" id="1.20.1250.20:FF:000134">
    <property type="entry name" value="MFS sugar transporter protein"/>
    <property type="match status" value="1"/>
</dbReference>
<dbReference type="PANTHER" id="PTHR48022">
    <property type="entry name" value="PLASTIDIC GLUCOSE TRANSPORTER 4"/>
    <property type="match status" value="1"/>
</dbReference>
<comment type="similarity">
    <text evidence="2 7">Belongs to the major facilitator superfamily. Sugar transporter (TC 2.A.1.1) family.</text>
</comment>
<sequence>MVLFLSKASRRLHACCIFFALGSFVWGYNIGILSSVLVHPGFVKQLNHPKAAKKGVITAIYYLGTWTSYIFFSRAASDFLGRRYATLLGTFITCFGTALQAGATGGGAYAMVIAGRVIAGIGIAMISTGVPLYQSEIAPARQRGRFVVMNHIGMVAGLAAGFWVGYAMTFWDSDWGHYVGWRVAIAVQFVPASIFMLGLPFLPETPRWLVEHNKLDRARASLFYLREGMVSQDDAQHEFDEICADVAEFRASGLGWTSLFREPSLRSRLWRAALLQFMAQMCGATAMKYYLPTLFKALGLGTRLSLMAGGIESTLKIGCTVLEMLIIDKVGRRATMTAGAVVMSFAMLINGVLPQVYPGNVNRASDYACIVFIFIYSLGYSMGFGPAAWVYGSEIFPTSLRARGLNFAASGGAIGSIVVAQVWPTGIANIGSKIYFFFMAINIVCVPIIWFFYPETKNMPLEDMDALFGKAAAVSAAARSSSPDASGSGSGGLRVETHREGAKLVHDADV</sequence>
<keyword evidence="6 9" id="KW-0472">Membrane</keyword>
<dbReference type="SUPFAM" id="SSF103473">
    <property type="entry name" value="MFS general substrate transporter"/>
    <property type="match status" value="1"/>
</dbReference>
<evidence type="ECO:0000256" key="4">
    <source>
        <dbReference type="ARBA" id="ARBA00022692"/>
    </source>
</evidence>
<dbReference type="VEuPathDB" id="FungiDB:F503_04149"/>
<evidence type="ECO:0000313" key="11">
    <source>
        <dbReference type="EMBL" id="EPE08562.1"/>
    </source>
</evidence>
<feature type="compositionally biased region" description="Basic and acidic residues" evidence="8">
    <location>
        <begin position="495"/>
        <end position="510"/>
    </location>
</feature>
<dbReference type="InterPro" id="IPR050360">
    <property type="entry name" value="MFS_Sugar_Transporters"/>
</dbReference>
<name>S3C6X9_OPHP1</name>
<feature type="transmembrane region" description="Helical" evidence="9">
    <location>
        <begin position="146"/>
        <end position="166"/>
    </location>
</feature>
<evidence type="ECO:0000313" key="12">
    <source>
        <dbReference type="Proteomes" id="UP000016923"/>
    </source>
</evidence>
<accession>S3C6X9</accession>
<reference evidence="11 12" key="1">
    <citation type="journal article" date="2013" name="BMC Genomics">
        <title>The genome and transcriptome of the pine saprophyte Ophiostoma piceae, and a comparison with the bark beetle-associated pine pathogen Grosmannia clavigera.</title>
        <authorList>
            <person name="Haridas S."/>
            <person name="Wang Y."/>
            <person name="Lim L."/>
            <person name="Massoumi Alamouti S."/>
            <person name="Jackman S."/>
            <person name="Docking R."/>
            <person name="Robertson G."/>
            <person name="Birol I."/>
            <person name="Bohlmann J."/>
            <person name="Breuil C."/>
        </authorList>
    </citation>
    <scope>NUCLEOTIDE SEQUENCE [LARGE SCALE GENOMIC DNA]</scope>
    <source>
        <strain evidence="11 12">UAMH 11346</strain>
    </source>
</reference>
<evidence type="ECO:0000256" key="1">
    <source>
        <dbReference type="ARBA" id="ARBA00004141"/>
    </source>
</evidence>
<feature type="transmembrane region" description="Helical" evidence="9">
    <location>
        <begin position="84"/>
        <end position="103"/>
    </location>
</feature>
<dbReference type="GO" id="GO:0016020">
    <property type="term" value="C:membrane"/>
    <property type="evidence" value="ECO:0007669"/>
    <property type="project" value="UniProtKB-SubCell"/>
</dbReference>
<dbReference type="InterPro" id="IPR003663">
    <property type="entry name" value="Sugar/inositol_transpt"/>
</dbReference>
<evidence type="ECO:0000256" key="8">
    <source>
        <dbReference type="SAM" id="MobiDB-lite"/>
    </source>
</evidence>
<evidence type="ECO:0000256" key="5">
    <source>
        <dbReference type="ARBA" id="ARBA00022989"/>
    </source>
</evidence>
<dbReference type="eggNOG" id="KOG0254">
    <property type="taxonomic scope" value="Eukaryota"/>
</dbReference>
<dbReference type="Gene3D" id="1.20.1250.20">
    <property type="entry name" value="MFS general substrate transporter like domains"/>
    <property type="match status" value="1"/>
</dbReference>
<feature type="transmembrane region" description="Helical" evidence="9">
    <location>
        <begin position="12"/>
        <end position="35"/>
    </location>
</feature>
<dbReference type="Proteomes" id="UP000016923">
    <property type="component" value="Unassembled WGS sequence"/>
</dbReference>
<gene>
    <name evidence="11" type="ORF">F503_04149</name>
</gene>
<feature type="transmembrane region" description="Helical" evidence="9">
    <location>
        <begin position="55"/>
        <end position="72"/>
    </location>
</feature>
<dbReference type="Pfam" id="PF00083">
    <property type="entry name" value="Sugar_tr"/>
    <property type="match status" value="1"/>
</dbReference>
<dbReference type="PANTHER" id="PTHR48022:SF14">
    <property type="entry name" value="MAJOR FACILITATOR SUPERFAMILY (MFS) PROFILE DOMAIN-CONTAINING PROTEIN-RELATED"/>
    <property type="match status" value="1"/>
</dbReference>
<dbReference type="AlphaFoldDB" id="S3C6X9"/>